<dbReference type="InterPro" id="IPR011257">
    <property type="entry name" value="DNA_glycosylase"/>
</dbReference>
<dbReference type="GO" id="GO:0003824">
    <property type="term" value="F:catalytic activity"/>
    <property type="evidence" value="ECO:0007669"/>
    <property type="project" value="InterPro"/>
</dbReference>
<evidence type="ECO:0000256" key="1">
    <source>
        <dbReference type="SAM" id="MobiDB-lite"/>
    </source>
</evidence>
<feature type="region of interest" description="Disordered" evidence="1">
    <location>
        <begin position="1"/>
        <end position="98"/>
    </location>
</feature>
<reference evidence="2" key="1">
    <citation type="submission" date="2021-11" db="EMBL/GenBank/DDBJ databases">
        <authorList>
            <consortium name="Genoscope - CEA"/>
            <person name="William W."/>
        </authorList>
    </citation>
    <scope>NUCLEOTIDE SEQUENCE</scope>
</reference>
<keyword evidence="3" id="KW-1185">Reference proteome</keyword>
<dbReference type="Gene3D" id="1.10.340.30">
    <property type="entry name" value="Hypothetical protein, domain 2"/>
    <property type="match status" value="1"/>
</dbReference>
<dbReference type="EMBL" id="CAKKNE010000002">
    <property type="protein sequence ID" value="CAH0368268.1"/>
    <property type="molecule type" value="Genomic_DNA"/>
</dbReference>
<gene>
    <name evidence="2" type="ORF">PECAL_2P13270</name>
</gene>
<evidence type="ECO:0000313" key="2">
    <source>
        <dbReference type="EMBL" id="CAH0368268.1"/>
    </source>
</evidence>
<dbReference type="AlphaFoldDB" id="A0A8J2SEG1"/>
<name>A0A8J2SEG1_9STRA</name>
<feature type="compositionally biased region" description="Low complexity" evidence="1">
    <location>
        <begin position="48"/>
        <end position="60"/>
    </location>
</feature>
<dbReference type="GO" id="GO:0006281">
    <property type="term" value="P:DNA repair"/>
    <property type="evidence" value="ECO:0007669"/>
    <property type="project" value="InterPro"/>
</dbReference>
<organism evidence="2 3">
    <name type="scientific">Pelagomonas calceolata</name>
    <dbReference type="NCBI Taxonomy" id="35677"/>
    <lineage>
        <taxon>Eukaryota</taxon>
        <taxon>Sar</taxon>
        <taxon>Stramenopiles</taxon>
        <taxon>Ochrophyta</taxon>
        <taxon>Pelagophyceae</taxon>
        <taxon>Pelagomonadales</taxon>
        <taxon>Pelagomonadaceae</taxon>
        <taxon>Pelagomonas</taxon>
    </lineage>
</organism>
<accession>A0A8J2SEG1</accession>
<evidence type="ECO:0000313" key="3">
    <source>
        <dbReference type="Proteomes" id="UP000789595"/>
    </source>
</evidence>
<dbReference type="SUPFAM" id="SSF48150">
    <property type="entry name" value="DNA-glycosylase"/>
    <property type="match status" value="1"/>
</dbReference>
<comment type="caution">
    <text evidence="2">The sequence shown here is derived from an EMBL/GenBank/DDBJ whole genome shotgun (WGS) entry which is preliminary data.</text>
</comment>
<sequence>MFARFAYVEDRPEDAADDADGDASAASEEPEVARDEIIIQESSPDNDAPAAATSSFFASEPAPPPHDDAPADDAPADDAPAAAPPAKRHKPLPLMGAGERDGPGTIGHETRPEVLINTWQSMAAGASSPANRRFIIVCGVILSSQTLTGTACKAIKALRDAARADGADDLDPAWLSAKEGVADVISMVNFRNNKAKFLVAFATSVKRCRGRVAESTEGYLGYKGVGKELAGLLRLVNTAPLAEEWCQKEINNTS</sequence>
<protein>
    <submittedName>
        <fullName evidence="2">Uncharacterized protein</fullName>
    </submittedName>
</protein>
<dbReference type="Proteomes" id="UP000789595">
    <property type="component" value="Unassembled WGS sequence"/>
</dbReference>
<proteinExistence type="predicted"/>